<evidence type="ECO:0000313" key="2">
    <source>
        <dbReference type="EMBL" id="SCZ76584.1"/>
    </source>
</evidence>
<organism evidence="2 3">
    <name type="scientific">Acidaminobacter hydrogenoformans DSM 2784</name>
    <dbReference type="NCBI Taxonomy" id="1120920"/>
    <lineage>
        <taxon>Bacteria</taxon>
        <taxon>Bacillati</taxon>
        <taxon>Bacillota</taxon>
        <taxon>Clostridia</taxon>
        <taxon>Peptostreptococcales</taxon>
        <taxon>Acidaminobacteraceae</taxon>
        <taxon>Acidaminobacter</taxon>
    </lineage>
</organism>
<dbReference type="InterPro" id="IPR036866">
    <property type="entry name" value="RibonucZ/Hydroxyglut_hydro"/>
</dbReference>
<dbReference type="PANTHER" id="PTHR47619">
    <property type="entry name" value="METALLO-HYDROLASE YYCJ-RELATED"/>
    <property type="match status" value="1"/>
</dbReference>
<sequence>MSLKFCSLASGSSGNCQYIAANSTRVLLDAGLSGKYIKNAIDSISEDITKLSGILVTHEHTDHIQGVGVLMRRYNLDVYANQSTWDVMLPKIGKVDPDRVKVIQNGVPFAIGDLEVKSIGVSHDAADPVAYRFSDGVSRLAVATDLGTMTEEILQELLQVDFLMLESNHDIEMLKMGAYPYYLKRRILSEVGHLSNDNAGEIATLAVQGGRVQNILLGHLSKENNFPELAFETVSGVLRENHIHVGTDVCLDLSYRDRVGRVYSIGR</sequence>
<dbReference type="SUPFAM" id="SSF56281">
    <property type="entry name" value="Metallo-hydrolase/oxidoreductase"/>
    <property type="match status" value="1"/>
</dbReference>
<dbReference type="Gene3D" id="3.60.15.10">
    <property type="entry name" value="Ribonuclease Z/Hydroxyacylglutathione hydrolase-like"/>
    <property type="match status" value="1"/>
</dbReference>
<gene>
    <name evidence="2" type="ORF">SAMN03080599_00314</name>
</gene>
<evidence type="ECO:0000313" key="3">
    <source>
        <dbReference type="Proteomes" id="UP000199208"/>
    </source>
</evidence>
<dbReference type="InterPro" id="IPR052533">
    <property type="entry name" value="WalJ/YycJ-like"/>
</dbReference>
<dbReference type="InterPro" id="IPR001279">
    <property type="entry name" value="Metallo-B-lactamas"/>
</dbReference>
<protein>
    <submittedName>
        <fullName evidence="2">Phosphoribosyl 1,2-cyclic phosphodiesterase</fullName>
    </submittedName>
</protein>
<dbReference type="AlphaFoldDB" id="A0A1G5RRB7"/>
<dbReference type="EMBL" id="FMWL01000001">
    <property type="protein sequence ID" value="SCZ76584.1"/>
    <property type="molecule type" value="Genomic_DNA"/>
</dbReference>
<dbReference type="Proteomes" id="UP000199208">
    <property type="component" value="Unassembled WGS sequence"/>
</dbReference>
<proteinExistence type="predicted"/>
<accession>A0A1G5RRB7</accession>
<dbReference type="OrthoDB" id="9781189at2"/>
<keyword evidence="3" id="KW-1185">Reference proteome</keyword>
<evidence type="ECO:0000259" key="1">
    <source>
        <dbReference type="SMART" id="SM00849"/>
    </source>
</evidence>
<reference evidence="2 3" key="1">
    <citation type="submission" date="2016-10" db="EMBL/GenBank/DDBJ databases">
        <authorList>
            <person name="de Groot N.N."/>
        </authorList>
    </citation>
    <scope>NUCLEOTIDE SEQUENCE [LARGE SCALE GENOMIC DNA]</scope>
    <source>
        <strain evidence="2 3">DSM 2784</strain>
    </source>
</reference>
<dbReference type="SMART" id="SM00849">
    <property type="entry name" value="Lactamase_B"/>
    <property type="match status" value="1"/>
</dbReference>
<dbReference type="STRING" id="1120920.SAMN03080599_00314"/>
<dbReference type="PANTHER" id="PTHR47619:SF1">
    <property type="entry name" value="EXODEOXYRIBONUCLEASE WALJ"/>
    <property type="match status" value="1"/>
</dbReference>
<dbReference type="Pfam" id="PF12706">
    <property type="entry name" value="Lactamase_B_2"/>
    <property type="match status" value="1"/>
</dbReference>
<name>A0A1G5RRB7_9FIRM</name>
<dbReference type="RefSeq" id="WP_092589122.1">
    <property type="nucleotide sequence ID" value="NZ_FMWL01000001.1"/>
</dbReference>
<feature type="domain" description="Metallo-beta-lactamase" evidence="1">
    <location>
        <begin position="13"/>
        <end position="193"/>
    </location>
</feature>